<evidence type="ECO:0000313" key="5">
    <source>
        <dbReference type="EMBL" id="SAK78445.1"/>
    </source>
</evidence>
<dbReference type="OrthoDB" id="9181043at2"/>
<keyword evidence="2 4" id="KW-0963">Cytoplasm</keyword>
<dbReference type="InterPro" id="IPR005623">
    <property type="entry name" value="Chaperone_NapD_NO3_reduct"/>
</dbReference>
<comment type="subunit">
    <text evidence="4">Interacts with the cytoplasmic NapA precursor.</text>
</comment>
<name>A0A158C7W2_9BURK</name>
<accession>A0A158C7W2</accession>
<dbReference type="EMBL" id="FCOE02000017">
    <property type="protein sequence ID" value="SAK78445.1"/>
    <property type="molecule type" value="Genomic_DNA"/>
</dbReference>
<comment type="subcellular location">
    <subcellularLocation>
        <location evidence="1 4">Cytoplasm</location>
    </subcellularLocation>
</comment>
<organism evidence="5 6">
    <name type="scientific">Caballeronia pedi</name>
    <dbReference type="NCBI Taxonomy" id="1777141"/>
    <lineage>
        <taxon>Bacteria</taxon>
        <taxon>Pseudomonadati</taxon>
        <taxon>Pseudomonadota</taxon>
        <taxon>Betaproteobacteria</taxon>
        <taxon>Burkholderiales</taxon>
        <taxon>Burkholderiaceae</taxon>
        <taxon>Caballeronia</taxon>
    </lineage>
</organism>
<dbReference type="GO" id="GO:0051224">
    <property type="term" value="P:negative regulation of protein transport"/>
    <property type="evidence" value="ECO:0007669"/>
    <property type="project" value="UniProtKB-UniRule"/>
</dbReference>
<keyword evidence="3 4" id="KW-0143">Chaperone</keyword>
<comment type="caution">
    <text evidence="5">The sequence shown here is derived from an EMBL/GenBank/DDBJ whole genome shotgun (WGS) entry which is preliminary data.</text>
</comment>
<evidence type="ECO:0000313" key="6">
    <source>
        <dbReference type="Proteomes" id="UP000054911"/>
    </source>
</evidence>
<reference evidence="5" key="1">
    <citation type="submission" date="2016-01" db="EMBL/GenBank/DDBJ databases">
        <authorList>
            <person name="Peeters C."/>
        </authorList>
    </citation>
    <scope>NUCLEOTIDE SEQUENCE [LARGE SCALE GENOMIC DNA]</scope>
    <source>
        <strain evidence="5">LMG 29323</strain>
    </source>
</reference>
<evidence type="ECO:0000256" key="1">
    <source>
        <dbReference type="ARBA" id="ARBA00004496"/>
    </source>
</evidence>
<proteinExistence type="inferred from homology"/>
<dbReference type="PANTHER" id="PTHR38603:SF1">
    <property type="entry name" value="CHAPERONE NAPD"/>
    <property type="match status" value="1"/>
</dbReference>
<dbReference type="Pfam" id="PF03927">
    <property type="entry name" value="NapD"/>
    <property type="match status" value="1"/>
</dbReference>
<dbReference type="HAMAP" id="MF_02200">
    <property type="entry name" value="NapD"/>
    <property type="match status" value="1"/>
</dbReference>
<dbReference type="GO" id="GO:0005048">
    <property type="term" value="F:signal sequence binding"/>
    <property type="evidence" value="ECO:0007669"/>
    <property type="project" value="UniProtKB-UniRule"/>
</dbReference>
<comment type="similarity">
    <text evidence="4">Belongs to the NapD family.</text>
</comment>
<evidence type="ECO:0000256" key="3">
    <source>
        <dbReference type="ARBA" id="ARBA00023186"/>
    </source>
</evidence>
<dbReference type="PANTHER" id="PTHR38603">
    <property type="entry name" value="CHAPERONE NAPD"/>
    <property type="match status" value="1"/>
</dbReference>
<keyword evidence="6" id="KW-1185">Reference proteome</keyword>
<evidence type="ECO:0000256" key="2">
    <source>
        <dbReference type="ARBA" id="ARBA00022490"/>
    </source>
</evidence>
<gene>
    <name evidence="4" type="primary">napD</name>
    <name evidence="5" type="ORF">AWB80_04776</name>
</gene>
<dbReference type="STRING" id="1777141.AWB80_04776"/>
<dbReference type="Proteomes" id="UP000054911">
    <property type="component" value="Unassembled WGS sequence"/>
</dbReference>
<evidence type="ECO:0000256" key="4">
    <source>
        <dbReference type="HAMAP-Rule" id="MF_02200"/>
    </source>
</evidence>
<protein>
    <recommendedName>
        <fullName evidence="4">Chaperone NapD</fullName>
    </recommendedName>
    <alternativeName>
        <fullName evidence="4">NapA signal peptide-binding chaperone NapD</fullName>
    </alternativeName>
</protein>
<comment type="function">
    <text evidence="4">Chaperone for NapA, the catalytic subunit of the periplasmic nitrate reductase. It binds directly and specifically to the twin-arginine signal peptide of NapA, preventing premature interaction with the Tat translocase and premature export.</text>
</comment>
<sequence>MELMPVDSHDRFDDKTEESCEFHVAGVVVYARIEALDRVMQTLAAMPGAQVHGSSVDGKLVVTLEGDSSSRVADQLHAVQSIPDVVSIALVYQHHEHADSLSEDIADETDSSRVH</sequence>
<dbReference type="GO" id="GO:0005737">
    <property type="term" value="C:cytoplasm"/>
    <property type="evidence" value="ECO:0007669"/>
    <property type="project" value="UniProtKB-SubCell"/>
</dbReference>
<dbReference type="AlphaFoldDB" id="A0A158C7W2"/>
<dbReference type="Gene3D" id="3.30.70.920">
    <property type="match status" value="1"/>
</dbReference>